<comment type="similarity">
    <text evidence="1 4">Belongs to the Gfo/Idh/MocA family.</text>
</comment>
<dbReference type="EC" id="1.1.1.18" evidence="4"/>
<dbReference type="Proteomes" id="UP000652013">
    <property type="component" value="Unassembled WGS sequence"/>
</dbReference>
<dbReference type="GO" id="GO:0019310">
    <property type="term" value="P:inositol catabolic process"/>
    <property type="evidence" value="ECO:0007669"/>
    <property type="project" value="UniProtKB-UniRule"/>
</dbReference>
<dbReference type="Pfam" id="PF02894">
    <property type="entry name" value="GFO_IDH_MocA_C"/>
    <property type="match status" value="1"/>
</dbReference>
<reference evidence="7" key="1">
    <citation type="submission" date="2021-01" db="EMBL/GenBank/DDBJ databases">
        <title>Whole genome shotgun sequence of Spirilliplanes yamanashiensis NBRC 15828.</title>
        <authorList>
            <person name="Komaki H."/>
            <person name="Tamura T."/>
        </authorList>
    </citation>
    <scope>NUCLEOTIDE SEQUENCE</scope>
    <source>
        <strain evidence="7">NBRC 15828</strain>
    </source>
</reference>
<evidence type="ECO:0000313" key="7">
    <source>
        <dbReference type="EMBL" id="GIJ04397.1"/>
    </source>
</evidence>
<dbReference type="SUPFAM" id="SSF51735">
    <property type="entry name" value="NAD(P)-binding Rossmann-fold domains"/>
    <property type="match status" value="1"/>
</dbReference>
<comment type="function">
    <text evidence="4">Involved in the oxidation of myo-inositol (MI) to 2-keto-myo-inositol (2KMI or 2-inosose).</text>
</comment>
<keyword evidence="8" id="KW-1185">Reference proteome</keyword>
<dbReference type="InterPro" id="IPR000683">
    <property type="entry name" value="Gfo/Idh/MocA-like_OxRdtase_N"/>
</dbReference>
<sequence>MTVRVGVIGAGMIGTEHIRRLTHVLNGAAVVAVTDVDPARAAEVAAGVPGARVLATGKDVIADDAVDAVVVTSWGPTHEEYVLASVAAGKPVFCEKPLATTREACRRILDAEEAAGRRFVMVGFMRRYDASYRALKAALAEGGLGAPLMVHCAHRNATVPSLYTSDMAINDTSVHEIDIVRWLLDEEIVAARVLRPRRNSRAAPHLVDPLVVMLEMAGGALVDVEVSVNIGYGYDIRCEVVAEGGTAALAEAGGVVVRSGGRWGGAVPADWRERFLRAYDVELQDWVDAVAGGTTTGPTAWDGYAATVVADACLEALRTGERVGVSLGERPALYGLVAS</sequence>
<dbReference type="AlphaFoldDB" id="A0A8J3YAR8"/>
<proteinExistence type="inferred from homology"/>
<dbReference type="InterPro" id="IPR004104">
    <property type="entry name" value="Gfo/Idh/MocA-like_OxRdtase_C"/>
</dbReference>
<gene>
    <name evidence="4 7" type="primary">iolG</name>
    <name evidence="7" type="ORF">Sya03_37490</name>
</gene>
<evidence type="ECO:0000256" key="3">
    <source>
        <dbReference type="ARBA" id="ARBA00023027"/>
    </source>
</evidence>
<dbReference type="PANTHER" id="PTHR43593">
    <property type="match status" value="1"/>
</dbReference>
<dbReference type="GO" id="GO:0050112">
    <property type="term" value="F:inositol 2-dehydrogenase (NAD+) activity"/>
    <property type="evidence" value="ECO:0007669"/>
    <property type="project" value="UniProtKB-UniRule"/>
</dbReference>
<evidence type="ECO:0000256" key="2">
    <source>
        <dbReference type="ARBA" id="ARBA00023002"/>
    </source>
</evidence>
<keyword evidence="3 4" id="KW-0520">NAD</keyword>
<evidence type="ECO:0000256" key="4">
    <source>
        <dbReference type="HAMAP-Rule" id="MF_01671"/>
    </source>
</evidence>
<dbReference type="PANTHER" id="PTHR43593:SF1">
    <property type="entry name" value="INOSITOL 2-DEHYDROGENASE"/>
    <property type="match status" value="1"/>
</dbReference>
<comment type="catalytic activity">
    <reaction evidence="4">
        <text>myo-inositol + NAD(+) = scyllo-inosose + NADH + H(+)</text>
        <dbReference type="Rhea" id="RHEA:16949"/>
        <dbReference type="ChEBI" id="CHEBI:15378"/>
        <dbReference type="ChEBI" id="CHEBI:17268"/>
        <dbReference type="ChEBI" id="CHEBI:17811"/>
        <dbReference type="ChEBI" id="CHEBI:57540"/>
        <dbReference type="ChEBI" id="CHEBI:57945"/>
        <dbReference type="EC" id="1.1.1.18"/>
    </reaction>
</comment>
<dbReference type="SUPFAM" id="SSF55347">
    <property type="entry name" value="Glyceraldehyde-3-phosphate dehydrogenase-like, C-terminal domain"/>
    <property type="match status" value="1"/>
</dbReference>
<dbReference type="InterPro" id="IPR050424">
    <property type="entry name" value="Gfo-Idh-MocA_inositol_DH"/>
</dbReference>
<dbReference type="Gene3D" id="3.40.50.720">
    <property type="entry name" value="NAD(P)-binding Rossmann-like Domain"/>
    <property type="match status" value="1"/>
</dbReference>
<protein>
    <recommendedName>
        <fullName evidence="4">Inositol 2-dehydrogenase</fullName>
        <ecNumber evidence="4">1.1.1.18</ecNumber>
    </recommendedName>
    <alternativeName>
        <fullName evidence="4">Myo-inositol 2-dehydrogenase</fullName>
        <shortName evidence="4">MI 2-dehydrogenase</shortName>
    </alternativeName>
</protein>
<dbReference type="Gene3D" id="3.30.360.10">
    <property type="entry name" value="Dihydrodipicolinate Reductase, domain 2"/>
    <property type="match status" value="1"/>
</dbReference>
<dbReference type="Pfam" id="PF01408">
    <property type="entry name" value="GFO_IDH_MocA"/>
    <property type="match status" value="1"/>
</dbReference>
<dbReference type="GO" id="GO:0000166">
    <property type="term" value="F:nucleotide binding"/>
    <property type="evidence" value="ECO:0007669"/>
    <property type="project" value="InterPro"/>
</dbReference>
<feature type="domain" description="Gfo/Idh/MocA-like oxidoreductase N-terminal" evidence="5">
    <location>
        <begin position="3"/>
        <end position="124"/>
    </location>
</feature>
<dbReference type="HAMAP" id="MF_01671">
    <property type="entry name" value="IolG"/>
    <property type="match status" value="1"/>
</dbReference>
<dbReference type="InterPro" id="IPR036291">
    <property type="entry name" value="NAD(P)-bd_dom_sf"/>
</dbReference>
<evidence type="ECO:0000256" key="1">
    <source>
        <dbReference type="ARBA" id="ARBA00010928"/>
    </source>
</evidence>
<keyword evidence="2 4" id="KW-0560">Oxidoreductase</keyword>
<organism evidence="7 8">
    <name type="scientific">Spirilliplanes yamanashiensis</name>
    <dbReference type="NCBI Taxonomy" id="42233"/>
    <lineage>
        <taxon>Bacteria</taxon>
        <taxon>Bacillati</taxon>
        <taxon>Actinomycetota</taxon>
        <taxon>Actinomycetes</taxon>
        <taxon>Micromonosporales</taxon>
        <taxon>Micromonosporaceae</taxon>
        <taxon>Spirilliplanes</taxon>
    </lineage>
</organism>
<dbReference type="RefSeq" id="WP_203939634.1">
    <property type="nucleotide sequence ID" value="NZ_BAAAGJ010000005.1"/>
</dbReference>
<dbReference type="EMBL" id="BOOY01000027">
    <property type="protein sequence ID" value="GIJ04397.1"/>
    <property type="molecule type" value="Genomic_DNA"/>
</dbReference>
<dbReference type="InterPro" id="IPR023794">
    <property type="entry name" value="MI/DCI_dehydrogenase"/>
</dbReference>
<comment type="caution">
    <text evidence="7">The sequence shown here is derived from an EMBL/GenBank/DDBJ whole genome shotgun (WGS) entry which is preliminary data.</text>
</comment>
<comment type="subunit">
    <text evidence="4">Homotetramer.</text>
</comment>
<name>A0A8J3YAR8_9ACTN</name>
<accession>A0A8J3YAR8</accession>
<feature type="domain" description="Gfo/Idh/MocA-like oxidoreductase C-terminal" evidence="6">
    <location>
        <begin position="136"/>
        <end position="324"/>
    </location>
</feature>
<evidence type="ECO:0000313" key="8">
    <source>
        <dbReference type="Proteomes" id="UP000652013"/>
    </source>
</evidence>
<evidence type="ECO:0000259" key="5">
    <source>
        <dbReference type="Pfam" id="PF01408"/>
    </source>
</evidence>
<evidence type="ECO:0000259" key="6">
    <source>
        <dbReference type="Pfam" id="PF02894"/>
    </source>
</evidence>